<evidence type="ECO:0000313" key="3">
    <source>
        <dbReference type="Proteomes" id="UP000278351"/>
    </source>
</evidence>
<evidence type="ECO:0000259" key="1">
    <source>
        <dbReference type="Pfam" id="PF22560"/>
    </source>
</evidence>
<protein>
    <submittedName>
        <fullName evidence="2">Three-Cys-motif partner protein TcmP</fullName>
    </submittedName>
</protein>
<keyword evidence="3" id="KW-1185">Reference proteome</keyword>
<dbReference type="AlphaFoldDB" id="A0A3N4PYE0"/>
<gene>
    <name evidence="2" type="primary">tcmP</name>
    <name evidence="2" type="ORF">EGT74_16720</name>
</gene>
<dbReference type="InterPro" id="IPR054339">
    <property type="entry name" value="GMT_wHTH"/>
</dbReference>
<dbReference type="NCBIfam" id="TIGR04474">
    <property type="entry name" value="tcm_partner"/>
    <property type="match status" value="1"/>
</dbReference>
<dbReference type="EMBL" id="RPDH01000002">
    <property type="protein sequence ID" value="RPE08680.1"/>
    <property type="molecule type" value="Genomic_DNA"/>
</dbReference>
<evidence type="ECO:0000313" key="2">
    <source>
        <dbReference type="EMBL" id="RPE08680.1"/>
    </source>
</evidence>
<dbReference type="Pfam" id="PF22560">
    <property type="entry name" value="GMT-wHTH"/>
    <property type="match status" value="1"/>
</dbReference>
<sequence length="394" mass="46187">MALKRNLVDAKDVVLPHSHAKLELYKSYLENYLRILGLSSWISKVNIYDIFCGIGLYKDGNKGSPLLAVECIKENNALFESRGWTKKQIKLSINDGIKEKIENVKSVLEKETISNCVIEYYNKDADAMLDIVIEEVNAFDKNNRNLVFIDPYGYSQISKQKISEILKRNYSEILLFLPIMQMYRFSEIALSDNERKCYENLRNFIFDFFPIDHKIHKEKIDNVFDYINEIKRALSMGDSFYTCSYYIERGKGNYYALFFISSNIYGLEKMLEVIWKADPRSGKGFKKPSTNMSLFAAYEEEMDRRRNIEYLKSQTTEYLKFSGKRISNVDLYEFVLRNEFLPKHINAVLKELKSEGMITATDSHGVEFDTKGAFYIDNEHYKKNDIKVYFILKK</sequence>
<feature type="domain" description="GMT-like wHTH" evidence="1">
    <location>
        <begin position="301"/>
        <end position="364"/>
    </location>
</feature>
<dbReference type="RefSeq" id="WP_123847677.1">
    <property type="nucleotide sequence ID" value="NZ_RPDH01000002.1"/>
</dbReference>
<organism evidence="2 3">
    <name type="scientific">Chitinophaga lutea</name>
    <dbReference type="NCBI Taxonomy" id="2488634"/>
    <lineage>
        <taxon>Bacteria</taxon>
        <taxon>Pseudomonadati</taxon>
        <taxon>Bacteroidota</taxon>
        <taxon>Chitinophagia</taxon>
        <taxon>Chitinophagales</taxon>
        <taxon>Chitinophagaceae</taxon>
        <taxon>Chitinophaga</taxon>
    </lineage>
</organism>
<comment type="caution">
    <text evidence="2">The sequence shown here is derived from an EMBL/GenBank/DDBJ whole genome shotgun (WGS) entry which is preliminary data.</text>
</comment>
<name>A0A3N4PYE0_9BACT</name>
<dbReference type="InterPro" id="IPR031009">
    <property type="entry name" value="Tcm_partner"/>
</dbReference>
<reference evidence="2 3" key="1">
    <citation type="submission" date="2018-11" db="EMBL/GenBank/DDBJ databases">
        <title>Chitinophaga lutea sp.nov., isolate from arsenic contaminated soil.</title>
        <authorList>
            <person name="Zong Y."/>
        </authorList>
    </citation>
    <scope>NUCLEOTIDE SEQUENCE [LARGE SCALE GENOMIC DNA]</scope>
    <source>
        <strain evidence="2 3">ZY74</strain>
    </source>
</reference>
<proteinExistence type="predicted"/>
<dbReference type="Proteomes" id="UP000278351">
    <property type="component" value="Unassembled WGS sequence"/>
</dbReference>
<dbReference type="OrthoDB" id="275124at2"/>
<accession>A0A3N4PYE0</accession>